<evidence type="ECO:0000256" key="3">
    <source>
        <dbReference type="ARBA" id="ARBA00023054"/>
    </source>
</evidence>
<evidence type="ECO:0000256" key="1">
    <source>
        <dbReference type="ARBA" id="ARBA00010171"/>
    </source>
</evidence>
<dbReference type="SUPFAM" id="SSF52540">
    <property type="entry name" value="P-loop containing nucleoside triphosphate hydrolases"/>
    <property type="match status" value="1"/>
</dbReference>
<dbReference type="EMBL" id="JASCZI010098412">
    <property type="protein sequence ID" value="MED6154413.1"/>
    <property type="molecule type" value="Genomic_DNA"/>
</dbReference>
<name>A0ABU6U2X3_9FABA</name>
<accession>A0ABU6U2X3</accession>
<dbReference type="Gene3D" id="3.40.50.300">
    <property type="entry name" value="P-loop containing nucleotide triphosphate hydrolases"/>
    <property type="match status" value="1"/>
</dbReference>
<evidence type="ECO:0000256" key="2">
    <source>
        <dbReference type="ARBA" id="ARBA00018687"/>
    </source>
</evidence>
<comment type="similarity">
    <text evidence="1">Belongs to the SMC family. SMC5 subfamily.</text>
</comment>
<evidence type="ECO:0000259" key="4">
    <source>
        <dbReference type="Pfam" id="PF13476"/>
    </source>
</evidence>
<comment type="caution">
    <text evidence="5">The sequence shown here is derived from an EMBL/GenBank/DDBJ whole genome shotgun (WGS) entry which is preliminary data.</text>
</comment>
<reference evidence="5 6" key="1">
    <citation type="journal article" date="2023" name="Plants (Basel)">
        <title>Bridging the Gap: Combining Genomics and Transcriptomics Approaches to Understand Stylosanthes scabra, an Orphan Legume from the Brazilian Caatinga.</title>
        <authorList>
            <person name="Ferreira-Neto J.R.C."/>
            <person name="da Silva M.D."/>
            <person name="Binneck E."/>
            <person name="de Melo N.F."/>
            <person name="da Silva R.H."/>
            <person name="de Melo A.L.T.M."/>
            <person name="Pandolfi V."/>
            <person name="Bustamante F.O."/>
            <person name="Brasileiro-Vidal A.C."/>
            <person name="Benko-Iseppon A.M."/>
        </authorList>
    </citation>
    <scope>NUCLEOTIDE SEQUENCE [LARGE SCALE GENOMIC DNA]</scope>
    <source>
        <tissue evidence="5">Leaves</tissue>
    </source>
</reference>
<protein>
    <recommendedName>
        <fullName evidence="2">Structural maintenance of chromosomes protein 5</fullName>
    </recommendedName>
</protein>
<feature type="domain" description="Rad50/SbcC-type AAA" evidence="4">
    <location>
        <begin position="27"/>
        <end position="119"/>
    </location>
</feature>
<dbReference type="PANTHER" id="PTHR45916:SF1">
    <property type="entry name" value="STRUCTURAL MAINTENANCE OF CHROMOSOMES PROTEIN 5"/>
    <property type="match status" value="1"/>
</dbReference>
<evidence type="ECO:0000313" key="6">
    <source>
        <dbReference type="Proteomes" id="UP001341840"/>
    </source>
</evidence>
<dbReference type="Pfam" id="PF13476">
    <property type="entry name" value="AAA_23"/>
    <property type="match status" value="1"/>
</dbReference>
<sequence length="132" mass="14413">MFCDEGADGSNFVSEGYDDHMPGNILKVELSKFMTFDYLSFKPGPRLNLVVGPNGSGKTSLVCAITLGLCGEPQLLGRTTSVGAYVKRGEESGSIKITLRGNNEDEHIVITRKINTNNESEWLLNGNTFDDH</sequence>
<dbReference type="InterPro" id="IPR027417">
    <property type="entry name" value="P-loop_NTPase"/>
</dbReference>
<keyword evidence="3" id="KW-0175">Coiled coil</keyword>
<evidence type="ECO:0000313" key="5">
    <source>
        <dbReference type="EMBL" id="MED6154413.1"/>
    </source>
</evidence>
<organism evidence="5 6">
    <name type="scientific">Stylosanthes scabra</name>
    <dbReference type="NCBI Taxonomy" id="79078"/>
    <lineage>
        <taxon>Eukaryota</taxon>
        <taxon>Viridiplantae</taxon>
        <taxon>Streptophyta</taxon>
        <taxon>Embryophyta</taxon>
        <taxon>Tracheophyta</taxon>
        <taxon>Spermatophyta</taxon>
        <taxon>Magnoliopsida</taxon>
        <taxon>eudicotyledons</taxon>
        <taxon>Gunneridae</taxon>
        <taxon>Pentapetalae</taxon>
        <taxon>rosids</taxon>
        <taxon>fabids</taxon>
        <taxon>Fabales</taxon>
        <taxon>Fabaceae</taxon>
        <taxon>Papilionoideae</taxon>
        <taxon>50 kb inversion clade</taxon>
        <taxon>dalbergioids sensu lato</taxon>
        <taxon>Dalbergieae</taxon>
        <taxon>Pterocarpus clade</taxon>
        <taxon>Stylosanthes</taxon>
    </lineage>
</organism>
<keyword evidence="6" id="KW-1185">Reference proteome</keyword>
<dbReference type="PANTHER" id="PTHR45916">
    <property type="entry name" value="STRUCTURAL MAINTENANCE OF CHROMOSOMES PROTEIN 5"/>
    <property type="match status" value="1"/>
</dbReference>
<dbReference type="Proteomes" id="UP001341840">
    <property type="component" value="Unassembled WGS sequence"/>
</dbReference>
<dbReference type="InterPro" id="IPR038729">
    <property type="entry name" value="Rad50/SbcC_AAA"/>
</dbReference>
<proteinExistence type="inferred from homology"/>
<gene>
    <name evidence="5" type="primary">SMC5_2</name>
    <name evidence="5" type="ORF">PIB30_112208</name>
</gene>